<gene>
    <name evidence="5" type="ORF">SAMN02745117_00786</name>
</gene>
<keyword evidence="4" id="KW-0732">Signal</keyword>
<protein>
    <submittedName>
        <fullName evidence="5">Tetratricopeptide repeat-containing protein</fullName>
    </submittedName>
</protein>
<organism evidence="5 6">
    <name type="scientific">Lampropedia hyalina DSM 16112</name>
    <dbReference type="NCBI Taxonomy" id="1122156"/>
    <lineage>
        <taxon>Bacteria</taxon>
        <taxon>Pseudomonadati</taxon>
        <taxon>Pseudomonadota</taxon>
        <taxon>Betaproteobacteria</taxon>
        <taxon>Burkholderiales</taxon>
        <taxon>Comamonadaceae</taxon>
        <taxon>Lampropedia</taxon>
    </lineage>
</organism>
<dbReference type="PROSITE" id="PS50005">
    <property type="entry name" value="TPR"/>
    <property type="match status" value="1"/>
</dbReference>
<accession>A0A1M4W1N7</accession>
<feature type="signal peptide" evidence="4">
    <location>
        <begin position="1"/>
        <end position="26"/>
    </location>
</feature>
<dbReference type="Proteomes" id="UP000184327">
    <property type="component" value="Unassembled WGS sequence"/>
</dbReference>
<sequence length="159" mass="17631">MRLTHRLPLALALSTLLLVAQGSAHAADTAPIADLPELGPIRAQIYSGEYETAVQELQQLVEAAGDNAHPDVYNLLGFSLRNIQRYDEAAHWYRRALYFDATHRATLEYQGELFISLGDIENAQKNHRYLQILCGTEKCPELEQLGKALAKAGHPVQAP</sequence>
<dbReference type="InterPro" id="IPR019734">
    <property type="entry name" value="TPR_rpt"/>
</dbReference>
<dbReference type="InterPro" id="IPR013105">
    <property type="entry name" value="TPR_2"/>
</dbReference>
<dbReference type="Gene3D" id="1.25.40.10">
    <property type="entry name" value="Tetratricopeptide repeat domain"/>
    <property type="match status" value="1"/>
</dbReference>
<dbReference type="SUPFAM" id="SSF48452">
    <property type="entry name" value="TPR-like"/>
    <property type="match status" value="1"/>
</dbReference>
<feature type="repeat" description="TPR" evidence="3">
    <location>
        <begin position="70"/>
        <end position="103"/>
    </location>
</feature>
<feature type="chain" id="PRO_5013268291" evidence="4">
    <location>
        <begin position="27"/>
        <end position="159"/>
    </location>
</feature>
<dbReference type="STRING" id="1122156.SAMN02745117_00786"/>
<dbReference type="RefSeq" id="WP_084522812.1">
    <property type="nucleotide sequence ID" value="NZ_FQUZ01000006.1"/>
</dbReference>
<evidence type="ECO:0000313" key="5">
    <source>
        <dbReference type="EMBL" id="SHE75148.1"/>
    </source>
</evidence>
<evidence type="ECO:0000256" key="1">
    <source>
        <dbReference type="ARBA" id="ARBA00022737"/>
    </source>
</evidence>
<dbReference type="InterPro" id="IPR011990">
    <property type="entry name" value="TPR-like_helical_dom_sf"/>
</dbReference>
<dbReference type="Pfam" id="PF07719">
    <property type="entry name" value="TPR_2"/>
    <property type="match status" value="1"/>
</dbReference>
<evidence type="ECO:0000256" key="4">
    <source>
        <dbReference type="SAM" id="SignalP"/>
    </source>
</evidence>
<dbReference type="EMBL" id="FQUZ01000006">
    <property type="protein sequence ID" value="SHE75148.1"/>
    <property type="molecule type" value="Genomic_DNA"/>
</dbReference>
<evidence type="ECO:0000256" key="2">
    <source>
        <dbReference type="ARBA" id="ARBA00022803"/>
    </source>
</evidence>
<keyword evidence="6" id="KW-1185">Reference proteome</keyword>
<name>A0A1M4W1N7_9BURK</name>
<evidence type="ECO:0000256" key="3">
    <source>
        <dbReference type="PROSITE-ProRule" id="PRU00339"/>
    </source>
</evidence>
<dbReference type="OrthoDB" id="8592798at2"/>
<keyword evidence="2 3" id="KW-0802">TPR repeat</keyword>
<reference evidence="5 6" key="1">
    <citation type="submission" date="2016-11" db="EMBL/GenBank/DDBJ databases">
        <authorList>
            <person name="Jaros S."/>
            <person name="Januszkiewicz K."/>
            <person name="Wedrychowicz H."/>
        </authorList>
    </citation>
    <scope>NUCLEOTIDE SEQUENCE [LARGE SCALE GENOMIC DNA]</scope>
    <source>
        <strain evidence="5 6">DSM 16112</strain>
    </source>
</reference>
<dbReference type="AlphaFoldDB" id="A0A1M4W1N7"/>
<proteinExistence type="predicted"/>
<evidence type="ECO:0000313" key="6">
    <source>
        <dbReference type="Proteomes" id="UP000184327"/>
    </source>
</evidence>
<keyword evidence="1" id="KW-0677">Repeat</keyword>